<dbReference type="Proteomes" id="UP000198372">
    <property type="component" value="Unassembled WGS sequence"/>
</dbReference>
<sequence>MADATTAPVAVPSSGAGPSLNDEPRPSQPATVAPYTRPAPAIPVRTSSRSTPSTSTSTSTSAGPSAPRPRLAISSSSSTSTATSATAVADAAATPTATTPSPLSARKNRNKKGLALTAEAAKPGTLSNTSAAELLSAGGNDSPARETCASVGAGTGAGGGEGTVAGGARAPRSSKSAAPIQVSGSSRTTSRRSIPSSSTSASSSTSSPLLPITPGGLSASSLSSNASGVSMSQDRARYQNRLSEQLATLELGVEFKLDLRTEDLEVLDELGSGNGGTVTRCRHVPTQAIMAKKVVHIATSATTRKQILRELQIMHDCSSPFIVSFYGAYLQDPYICMCMEYMDKGSLDQIYKRVGPIPEPILGKIALAVVSGLTYLYDVHKIMHRDVKPSNVLLNSAGQIKICDFGVSGELINSIADTFVGTSTYMSPERISGDPYTVKSDVWSLGITLVELAIGRFPFSSEDGCSEDESEDEGVDVLDKRPARLASIADEDDYPGDETLSPVRPEERAGTLEAAEQKRAARRKASASTGVGGDAAAADADAAGDGRKRRSVAGVSLAGSGHQMSILELLQYIVNEPAPCLPPNRFSTEAQEFVNAMLRKEPIGWNVKKGPLPKDVARPTPKELLEYKWLVDAMASDTDVEAFARTIP</sequence>
<dbReference type="InterPro" id="IPR008271">
    <property type="entry name" value="Ser/Thr_kinase_AS"/>
</dbReference>
<dbReference type="OrthoDB" id="10252354at2759"/>
<dbReference type="STRING" id="269621.A0A238F658"/>
<evidence type="ECO:0000313" key="10">
    <source>
        <dbReference type="EMBL" id="SCV68597.1"/>
    </source>
</evidence>
<evidence type="ECO:0000313" key="11">
    <source>
        <dbReference type="Proteomes" id="UP000198372"/>
    </source>
</evidence>
<keyword evidence="5 7" id="KW-0067">ATP-binding</keyword>
<feature type="region of interest" description="Disordered" evidence="8">
    <location>
        <begin position="134"/>
        <end position="226"/>
    </location>
</feature>
<feature type="binding site" evidence="7">
    <location>
        <position position="293"/>
    </location>
    <ligand>
        <name>ATP</name>
        <dbReference type="ChEBI" id="CHEBI:30616"/>
    </ligand>
</feature>
<dbReference type="Gene3D" id="3.30.200.20">
    <property type="entry name" value="Phosphorylase Kinase, domain 1"/>
    <property type="match status" value="1"/>
</dbReference>
<dbReference type="PROSITE" id="PS00107">
    <property type="entry name" value="PROTEIN_KINASE_ATP"/>
    <property type="match status" value="1"/>
</dbReference>
<dbReference type="PANTHER" id="PTHR47448">
    <property type="entry name" value="DUAL SPECIFICITY MITOGEN-ACTIVATED PROTEIN KINASE KINASE DSOR1-LIKE PROTEIN"/>
    <property type="match status" value="1"/>
</dbReference>
<dbReference type="InterPro" id="IPR011009">
    <property type="entry name" value="Kinase-like_dom_sf"/>
</dbReference>
<feature type="region of interest" description="Disordered" evidence="8">
    <location>
        <begin position="1"/>
        <end position="109"/>
    </location>
</feature>
<keyword evidence="4" id="KW-0418">Kinase</keyword>
<dbReference type="InterPro" id="IPR000719">
    <property type="entry name" value="Prot_kinase_dom"/>
</dbReference>
<feature type="compositionally biased region" description="Low complexity" evidence="8">
    <location>
        <begin position="166"/>
        <end position="207"/>
    </location>
</feature>
<evidence type="ECO:0000256" key="5">
    <source>
        <dbReference type="ARBA" id="ARBA00022840"/>
    </source>
</evidence>
<dbReference type="EMBL" id="FMSP01000003">
    <property type="protein sequence ID" value="SCV68597.1"/>
    <property type="molecule type" value="Genomic_DNA"/>
</dbReference>
<evidence type="ECO:0000256" key="3">
    <source>
        <dbReference type="ARBA" id="ARBA00022741"/>
    </source>
</evidence>
<dbReference type="GO" id="GO:0005524">
    <property type="term" value="F:ATP binding"/>
    <property type="evidence" value="ECO:0007669"/>
    <property type="project" value="UniProtKB-UniRule"/>
</dbReference>
<dbReference type="Gene3D" id="1.10.510.10">
    <property type="entry name" value="Transferase(Phosphotransferase) domain 1"/>
    <property type="match status" value="1"/>
</dbReference>
<reference evidence="11" key="1">
    <citation type="submission" date="2016-09" db="EMBL/GenBank/DDBJ databases">
        <authorList>
            <person name="Jeantristanb JTB J.-T."/>
            <person name="Ricardo R."/>
        </authorList>
    </citation>
    <scope>NUCLEOTIDE SEQUENCE [LARGE SCALE GENOMIC DNA]</scope>
</reference>
<keyword evidence="3 7" id="KW-0547">Nucleotide-binding</keyword>
<dbReference type="InterPro" id="IPR017441">
    <property type="entry name" value="Protein_kinase_ATP_BS"/>
</dbReference>
<feature type="region of interest" description="Disordered" evidence="8">
    <location>
        <begin position="487"/>
        <end position="548"/>
    </location>
</feature>
<evidence type="ECO:0000256" key="7">
    <source>
        <dbReference type="PROSITE-ProRule" id="PRU10141"/>
    </source>
</evidence>
<dbReference type="FunFam" id="3.30.200.20:FF:000040">
    <property type="entry name" value="Dual specificity mitogen-activated protein kinase kinase"/>
    <property type="match status" value="1"/>
</dbReference>
<dbReference type="SUPFAM" id="SSF56112">
    <property type="entry name" value="Protein kinase-like (PK-like)"/>
    <property type="match status" value="1"/>
</dbReference>
<name>A0A238F658_9BASI</name>
<dbReference type="PROSITE" id="PS00108">
    <property type="entry name" value="PROTEIN_KINASE_ST"/>
    <property type="match status" value="1"/>
</dbReference>
<feature type="compositionally biased region" description="Low complexity" evidence="8">
    <location>
        <begin position="534"/>
        <end position="543"/>
    </location>
</feature>
<feature type="compositionally biased region" description="Gly residues" evidence="8">
    <location>
        <begin position="153"/>
        <end position="165"/>
    </location>
</feature>
<feature type="domain" description="Protein kinase" evidence="9">
    <location>
        <begin position="264"/>
        <end position="630"/>
    </location>
</feature>
<dbReference type="PROSITE" id="PS50011">
    <property type="entry name" value="PROTEIN_KINASE_DOM"/>
    <property type="match status" value="1"/>
</dbReference>
<dbReference type="PANTHER" id="PTHR47448:SF1">
    <property type="entry name" value="SERINE_THREONINE-PROTEIN KINASE STE7 HOMOLOG"/>
    <property type="match status" value="1"/>
</dbReference>
<organism evidence="10 11">
    <name type="scientific">Microbotryum intermedium</name>
    <dbReference type="NCBI Taxonomy" id="269621"/>
    <lineage>
        <taxon>Eukaryota</taxon>
        <taxon>Fungi</taxon>
        <taxon>Dikarya</taxon>
        <taxon>Basidiomycota</taxon>
        <taxon>Pucciniomycotina</taxon>
        <taxon>Microbotryomycetes</taxon>
        <taxon>Microbotryales</taxon>
        <taxon>Microbotryaceae</taxon>
        <taxon>Microbotryum</taxon>
    </lineage>
</organism>
<keyword evidence="2" id="KW-0808">Transferase</keyword>
<protein>
    <submittedName>
        <fullName evidence="10">BQ2448_718 protein</fullName>
    </submittedName>
</protein>
<proteinExistence type="inferred from homology"/>
<keyword evidence="1" id="KW-0723">Serine/threonine-protein kinase</keyword>
<feature type="compositionally biased region" description="Basic and acidic residues" evidence="8">
    <location>
        <begin position="504"/>
        <end position="519"/>
    </location>
</feature>
<dbReference type="InterPro" id="IPR050915">
    <property type="entry name" value="MAP_kinase_kinase"/>
</dbReference>
<keyword evidence="11" id="KW-1185">Reference proteome</keyword>
<accession>A0A238F658</accession>
<evidence type="ECO:0000259" key="9">
    <source>
        <dbReference type="PROSITE" id="PS50011"/>
    </source>
</evidence>
<feature type="compositionally biased region" description="Low complexity" evidence="8">
    <location>
        <begin position="215"/>
        <end position="226"/>
    </location>
</feature>
<dbReference type="GO" id="GO:0004712">
    <property type="term" value="F:protein serine/threonine/tyrosine kinase activity"/>
    <property type="evidence" value="ECO:0007669"/>
    <property type="project" value="UniProtKB-ARBA"/>
</dbReference>
<feature type="compositionally biased region" description="Low complexity" evidence="8">
    <location>
        <begin position="45"/>
        <end position="105"/>
    </location>
</feature>
<dbReference type="SMART" id="SM00220">
    <property type="entry name" value="S_TKc"/>
    <property type="match status" value="1"/>
</dbReference>
<dbReference type="GO" id="GO:0004674">
    <property type="term" value="F:protein serine/threonine kinase activity"/>
    <property type="evidence" value="ECO:0007669"/>
    <property type="project" value="UniProtKB-KW"/>
</dbReference>
<evidence type="ECO:0000256" key="6">
    <source>
        <dbReference type="ARBA" id="ARBA00038035"/>
    </source>
</evidence>
<evidence type="ECO:0000256" key="4">
    <source>
        <dbReference type="ARBA" id="ARBA00022777"/>
    </source>
</evidence>
<evidence type="ECO:0000256" key="8">
    <source>
        <dbReference type="SAM" id="MobiDB-lite"/>
    </source>
</evidence>
<dbReference type="GO" id="GO:0000165">
    <property type="term" value="P:MAPK cascade"/>
    <property type="evidence" value="ECO:0007669"/>
    <property type="project" value="UniProtKB-ARBA"/>
</dbReference>
<gene>
    <name evidence="10" type="ORF">BQ2448_718</name>
</gene>
<comment type="similarity">
    <text evidence="6">Belongs to the protein kinase superfamily. STE Ser/Thr protein kinase family. MAP kinase kinase subfamily.</text>
</comment>
<dbReference type="Pfam" id="PF00069">
    <property type="entry name" value="Pkinase"/>
    <property type="match status" value="1"/>
</dbReference>
<evidence type="ECO:0000256" key="2">
    <source>
        <dbReference type="ARBA" id="ARBA00022679"/>
    </source>
</evidence>
<evidence type="ECO:0000256" key="1">
    <source>
        <dbReference type="ARBA" id="ARBA00022527"/>
    </source>
</evidence>
<dbReference type="AlphaFoldDB" id="A0A238F658"/>